<accession>A0ABR1M9L5</accession>
<feature type="compositionally biased region" description="Basic and acidic residues" evidence="3">
    <location>
        <begin position="1539"/>
        <end position="1548"/>
    </location>
</feature>
<comment type="caution">
    <text evidence="6">The sequence shown here is derived from an EMBL/GenBank/DDBJ whole genome shotgun (WGS) entry which is preliminary data.</text>
</comment>
<feature type="compositionally biased region" description="Acidic residues" evidence="3">
    <location>
        <begin position="1570"/>
        <end position="1583"/>
    </location>
</feature>
<dbReference type="InterPro" id="IPR038718">
    <property type="entry name" value="SNF2-like_sf"/>
</dbReference>
<dbReference type="PROSITE" id="PS51192">
    <property type="entry name" value="HELICASE_ATP_BIND_1"/>
    <property type="match status" value="1"/>
</dbReference>
<dbReference type="InterPro" id="IPR000330">
    <property type="entry name" value="SNF2_N"/>
</dbReference>
<sequence length="1583" mass="179277">MADTPPEGETTSSPARKKVLKARKPNATRTKPCERIDGRNLKMRFDDYQSEAAVAAYLFFNDQAKFRHLMLSYPILDAFVVWKEHSSCTTEIKPALEFLDGVPDPDTKYPLSLEEIIAKYGAQTDPEESELQSDQDKHWRTREIKFRRIDLLASILRYLVKRTGDLLDRTEAERGTEQARANASFEALLGLKMPLSHDITQVNKPLWGPIEGFREGPLEPFNRAYLLLRRLMKIVHGKNAWKSQFLSSRAPFEARIIHLDSVPMWMRQVEGQNERAPITPRSVRVENLPHSQNERAPTTRRSVSVENLPHGSKLRLSKTSTIHAERMQHHKETFLAPRGLKLPRSGKLVQCLPDPRVFQTRESFLDGVRSQLNFVRLRVQFFGVKLIVCVEGEEDHELQVYGQCGDFPWGKIQNEFEKDSYSCILEYTLRPLSGTDHGPMESTSVPLSLASHIGIGPDGDLQTLDSDVPRVSQPSEDVGESASFGREKSETEKRVADFWASLTTQSNSRTMQMPADIFPPDKPGIWRQMLNEYSQINVYEPQGLRDWQLQTIGEVMASSVKPTGNLEFAMGKAVLQSNFCGDVLVSADTKVQKELVEYEQHVSQTMLSTDVGEKEIDFSDFYIIQEAFAGSSDPTDSPNIVDSRLLLGMKRSKPYEHDKKLDMCRTSTMNINSDFLDIQITGAAWMLAKTLGFVPNLAEDPDTDAVKAASERLRTEPTSGGILSDDVGTGKTYTTSLCMSALAKHLAKTKTNEHRPMLLLVPNGTLFSQWQDILHRQFPELELIVSNDDRPTHSIFANKWISSSAMRKAPQDLSDWPRNLRYVFNKKDERASKTVLLVPYQAFSDRSMKTLNTDMFMDSEGLKKWSTKLRKIVLREFEQSYTSRFSAVFCDEGHRIRHEETGIHQCVSLLDAPINWIITATPEVNSALVHNTDEFRTFAGFLKFFGVQCRRGLHSKKHSNKKKPWIVFKEVQSLPDGDPLRLLPVQPDHIKALISSKDLAEIANYSGYMRKLVVLKRTTASSLAWDSSPASAHVSLKNLMPKHKVETIEIGYAGMEAPEAQALHRIYARIYEETIDDWVKDQWKKNSGKGDKLDDDAPRLARVRRALSIVSASTLLGRFDLEMKAKGLDTLVENIRDMRTQECGVSWFIDKVRKTGDFLPVGDRQKDIAYLCFGGPKLRMLLRQVRETVLNATRPRKLLVIDETPLVAWLEEMLLQHMHIDARVLHADLDTAERDALVKDFNDPNRGPQVLILLYNVSSQGVNMHKACSDALVTSSGINASAEVQAWGRLIRIAQKDTVHIVRCQVLNSYDQFRDSKQRDKQKLILALNTPSPAMKVLLVNLLNAANVEVKALHDSNLTSLFRNKRENAVLGLRAGVEDDKKLSNDVLEDEFTLAGKSVSDVRRALRKDCEKRESFNPDLFALATQLRLDPKRVYTEEDLNDNAVYGRALGLLFRVKFGQRTENFRLSPIIRYDALAPEISRAIEAQVEAFYHNLGRALEQQNDGNEFPVSAEQVVREMFPQTAETYNGDGDANSANQEPRESQEIRAWEAFWDVEMTDGDGTTHPGPGEDQDQDQDVGMSDE</sequence>
<reference evidence="6 7" key="1">
    <citation type="submission" date="2024-04" db="EMBL/GenBank/DDBJ databases">
        <title>Phyllosticta paracitricarpa is synonymous to the EU quarantine fungus P. citricarpa based on phylogenomic analyses.</title>
        <authorList>
            <consortium name="Lawrence Berkeley National Laboratory"/>
            <person name="Van ingen-buijs V.A."/>
            <person name="Van westerhoven A.C."/>
            <person name="Haridas S."/>
            <person name="Skiadas P."/>
            <person name="Martin F."/>
            <person name="Groenewald J.Z."/>
            <person name="Crous P.W."/>
            <person name="Seidl M.F."/>
        </authorList>
    </citation>
    <scope>NUCLEOTIDE SEQUENCE [LARGE SCALE GENOMIC DNA]</scope>
    <source>
        <strain evidence="6 7">CPC 17464</strain>
    </source>
</reference>
<keyword evidence="7" id="KW-1185">Reference proteome</keyword>
<keyword evidence="1" id="KW-0547">Nucleotide-binding</keyword>
<dbReference type="SUPFAM" id="SSF52540">
    <property type="entry name" value="P-loop containing nucleoside triphosphate hydrolases"/>
    <property type="match status" value="2"/>
</dbReference>
<protein>
    <submittedName>
        <fullName evidence="6">Uncharacterized protein</fullName>
    </submittedName>
</protein>
<dbReference type="GeneID" id="92036656"/>
<feature type="compositionally biased region" description="Basic residues" evidence="3">
    <location>
        <begin position="15"/>
        <end position="26"/>
    </location>
</feature>
<feature type="domain" description="Helicase ATP-binding" evidence="4">
    <location>
        <begin position="712"/>
        <end position="940"/>
    </location>
</feature>
<feature type="compositionally biased region" description="Low complexity" evidence="3">
    <location>
        <begin position="1560"/>
        <end position="1569"/>
    </location>
</feature>
<feature type="region of interest" description="Disordered" evidence="3">
    <location>
        <begin position="1525"/>
        <end position="1583"/>
    </location>
</feature>
<dbReference type="Pfam" id="PF00176">
    <property type="entry name" value="SNF2-rel_dom"/>
    <property type="match status" value="1"/>
</dbReference>
<dbReference type="RefSeq" id="XP_066659380.1">
    <property type="nucleotide sequence ID" value="XM_066803750.1"/>
</dbReference>
<evidence type="ECO:0000256" key="1">
    <source>
        <dbReference type="ARBA" id="ARBA00022741"/>
    </source>
</evidence>
<dbReference type="SMART" id="SM00490">
    <property type="entry name" value="HELICc"/>
    <property type="match status" value="1"/>
</dbReference>
<dbReference type="Proteomes" id="UP001360953">
    <property type="component" value="Unassembled WGS sequence"/>
</dbReference>
<dbReference type="PANTHER" id="PTHR45629:SF7">
    <property type="entry name" value="DNA EXCISION REPAIR PROTEIN ERCC-6-RELATED"/>
    <property type="match status" value="1"/>
</dbReference>
<dbReference type="InterPro" id="IPR001650">
    <property type="entry name" value="Helicase_C-like"/>
</dbReference>
<evidence type="ECO:0000256" key="3">
    <source>
        <dbReference type="SAM" id="MobiDB-lite"/>
    </source>
</evidence>
<proteinExistence type="predicted"/>
<dbReference type="Gene3D" id="3.40.50.10810">
    <property type="entry name" value="Tandem AAA-ATPase domain"/>
    <property type="match status" value="1"/>
</dbReference>
<dbReference type="InterPro" id="IPR050496">
    <property type="entry name" value="SNF2_RAD54_helicase_repair"/>
</dbReference>
<dbReference type="SMART" id="SM00487">
    <property type="entry name" value="DEXDc"/>
    <property type="match status" value="1"/>
</dbReference>
<dbReference type="InterPro" id="IPR027417">
    <property type="entry name" value="P-loop_NTPase"/>
</dbReference>
<dbReference type="Pfam" id="PF00271">
    <property type="entry name" value="Helicase_C"/>
    <property type="match status" value="1"/>
</dbReference>
<dbReference type="PANTHER" id="PTHR45629">
    <property type="entry name" value="SNF2/RAD54 FAMILY MEMBER"/>
    <property type="match status" value="1"/>
</dbReference>
<evidence type="ECO:0000259" key="5">
    <source>
        <dbReference type="PROSITE" id="PS51194"/>
    </source>
</evidence>
<gene>
    <name evidence="6" type="ORF">J3D65DRAFT_682132</name>
</gene>
<dbReference type="InterPro" id="IPR014001">
    <property type="entry name" value="Helicase_ATP-bd"/>
</dbReference>
<organism evidence="6 7">
    <name type="scientific">Phyllosticta citribraziliensis</name>
    <dbReference type="NCBI Taxonomy" id="989973"/>
    <lineage>
        <taxon>Eukaryota</taxon>
        <taxon>Fungi</taxon>
        <taxon>Dikarya</taxon>
        <taxon>Ascomycota</taxon>
        <taxon>Pezizomycotina</taxon>
        <taxon>Dothideomycetes</taxon>
        <taxon>Dothideomycetes incertae sedis</taxon>
        <taxon>Botryosphaeriales</taxon>
        <taxon>Phyllostictaceae</taxon>
        <taxon>Phyllosticta</taxon>
    </lineage>
</organism>
<evidence type="ECO:0000313" key="6">
    <source>
        <dbReference type="EMBL" id="KAK7544145.1"/>
    </source>
</evidence>
<keyword evidence="2" id="KW-0067">ATP-binding</keyword>
<name>A0ABR1M9L5_9PEZI</name>
<feature type="region of interest" description="Disordered" evidence="3">
    <location>
        <begin position="1"/>
        <end position="32"/>
    </location>
</feature>
<evidence type="ECO:0000313" key="7">
    <source>
        <dbReference type="Proteomes" id="UP001360953"/>
    </source>
</evidence>
<evidence type="ECO:0000256" key="2">
    <source>
        <dbReference type="ARBA" id="ARBA00022840"/>
    </source>
</evidence>
<dbReference type="Gene3D" id="3.40.50.300">
    <property type="entry name" value="P-loop containing nucleotide triphosphate hydrolases"/>
    <property type="match status" value="1"/>
</dbReference>
<feature type="domain" description="Helicase C-terminal" evidence="5">
    <location>
        <begin position="1184"/>
        <end position="1343"/>
    </location>
</feature>
<feature type="region of interest" description="Disordered" evidence="3">
    <location>
        <begin position="460"/>
        <end position="488"/>
    </location>
</feature>
<dbReference type="EMBL" id="JBBPEH010000001">
    <property type="protein sequence ID" value="KAK7544145.1"/>
    <property type="molecule type" value="Genomic_DNA"/>
</dbReference>
<evidence type="ECO:0000259" key="4">
    <source>
        <dbReference type="PROSITE" id="PS51192"/>
    </source>
</evidence>
<dbReference type="PROSITE" id="PS51194">
    <property type="entry name" value="HELICASE_CTER"/>
    <property type="match status" value="1"/>
</dbReference>